<protein>
    <submittedName>
        <fullName evidence="1">Uncharacterized protein</fullName>
    </submittedName>
</protein>
<keyword evidence="2" id="KW-1185">Reference proteome</keyword>
<dbReference type="Proteomes" id="UP000258309">
    <property type="component" value="Unassembled WGS sequence"/>
</dbReference>
<name>A0A3E2H8H0_SCYLI</name>
<comment type="caution">
    <text evidence="1">The sequence shown here is derived from an EMBL/GenBank/DDBJ whole genome shotgun (WGS) entry which is preliminary data.</text>
</comment>
<feature type="non-terminal residue" evidence="1">
    <location>
        <position position="182"/>
    </location>
</feature>
<organism evidence="1 2">
    <name type="scientific">Scytalidium lignicola</name>
    <name type="common">Hyphomycete</name>
    <dbReference type="NCBI Taxonomy" id="5539"/>
    <lineage>
        <taxon>Eukaryota</taxon>
        <taxon>Fungi</taxon>
        <taxon>Dikarya</taxon>
        <taxon>Ascomycota</taxon>
        <taxon>Pezizomycotina</taxon>
        <taxon>Leotiomycetes</taxon>
        <taxon>Leotiomycetes incertae sedis</taxon>
        <taxon>Scytalidium</taxon>
    </lineage>
</organism>
<sequence length="182" mass="20189">MTSPPPAKKGRKARRYANMAKYCPDSFSGGKGQAGRAFAQSHDGRSKSRSLCSLHLHAALDDRPELGLECAEDGVRTLKCAVCLQTRMKGDFRKAERKCIKCDEAATCSLCGVTAHQVRFSKNQYSLARDGGGLCLCCQKWVTWCDEHQDKPPPPPPGADMDKDETERWWRKLAVTSRAVEN</sequence>
<proteinExistence type="predicted"/>
<reference evidence="1 2" key="1">
    <citation type="submission" date="2018-05" db="EMBL/GenBank/DDBJ databases">
        <title>Draft genome sequence of Scytalidium lignicola DSM 105466, a ubiquitous saprotrophic fungus.</title>
        <authorList>
            <person name="Buettner E."/>
            <person name="Gebauer A.M."/>
            <person name="Hofrichter M."/>
            <person name="Liers C."/>
            <person name="Kellner H."/>
        </authorList>
    </citation>
    <scope>NUCLEOTIDE SEQUENCE [LARGE SCALE GENOMIC DNA]</scope>
    <source>
        <strain evidence="1 2">DSM 105466</strain>
    </source>
</reference>
<feature type="non-terminal residue" evidence="1">
    <location>
        <position position="1"/>
    </location>
</feature>
<evidence type="ECO:0000313" key="2">
    <source>
        <dbReference type="Proteomes" id="UP000258309"/>
    </source>
</evidence>
<dbReference type="AlphaFoldDB" id="A0A3E2H8H0"/>
<evidence type="ECO:0000313" key="1">
    <source>
        <dbReference type="EMBL" id="RFU29462.1"/>
    </source>
</evidence>
<gene>
    <name evidence="1" type="ORF">B7463_g6860</name>
</gene>
<accession>A0A3E2H8H0</accession>
<dbReference type="EMBL" id="NCSJ02000127">
    <property type="protein sequence ID" value="RFU29462.1"/>
    <property type="molecule type" value="Genomic_DNA"/>
</dbReference>